<evidence type="ECO:0000313" key="4">
    <source>
        <dbReference type="EMBL" id="MBB4445027.1"/>
    </source>
</evidence>
<keyword evidence="1" id="KW-0472">Membrane</keyword>
<dbReference type="Proteomes" id="UP000524535">
    <property type="component" value="Unassembled WGS sequence"/>
</dbReference>
<dbReference type="EMBL" id="JACIHM010000001">
    <property type="protein sequence ID" value="MBB4445027.1"/>
    <property type="molecule type" value="Genomic_DNA"/>
</dbReference>
<reference evidence="5 6" key="1">
    <citation type="submission" date="2020-08" db="EMBL/GenBank/DDBJ databases">
        <title>Genomic Encyclopedia of Type Strains, Phase IV (KMG-V): Genome sequencing to study the core and pangenomes of soil and plant-associated prokaryotes.</title>
        <authorList>
            <person name="Whitman W."/>
        </authorList>
    </citation>
    <scope>NUCLEOTIDE SEQUENCE [LARGE SCALE GENOMIC DNA]</scope>
    <source>
        <strain evidence="3 6">SEMIA 444</strain>
        <strain evidence="2 5">SEMIA 448</strain>
        <strain evidence="4 7">SEMIA 452</strain>
    </source>
</reference>
<sequence>MWEAFQGFGAIVAIITGSFIIWERFFRYAPVAFIVSKPRLWISQSNGSSRSR</sequence>
<dbReference type="AlphaFoldDB" id="A0A7W6WNN3"/>
<evidence type="ECO:0000313" key="3">
    <source>
        <dbReference type="EMBL" id="MBB4410340.1"/>
    </source>
</evidence>
<dbReference type="EMBL" id="JACIGW010000001">
    <property type="protein sequence ID" value="MBB4347266.1"/>
    <property type="molecule type" value="Genomic_DNA"/>
</dbReference>
<accession>A0A7W6WNN3</accession>
<gene>
    <name evidence="3" type="ORF">GGE31_000811</name>
    <name evidence="2" type="ORF">GGE33_000974</name>
    <name evidence="4" type="ORF">GGE35_000809</name>
</gene>
<dbReference type="EMBL" id="JACIGY010000001">
    <property type="protein sequence ID" value="MBB4410340.1"/>
    <property type="molecule type" value="Genomic_DNA"/>
</dbReference>
<name>A0A7W6WNN3_9HYPH</name>
<evidence type="ECO:0000313" key="2">
    <source>
        <dbReference type="EMBL" id="MBB4347266.1"/>
    </source>
</evidence>
<evidence type="ECO:0000313" key="7">
    <source>
        <dbReference type="Proteomes" id="UP000576087"/>
    </source>
</evidence>
<evidence type="ECO:0000313" key="5">
    <source>
        <dbReference type="Proteomes" id="UP000520770"/>
    </source>
</evidence>
<keyword evidence="6" id="KW-1185">Reference proteome</keyword>
<dbReference type="Proteomes" id="UP000576087">
    <property type="component" value="Unassembled WGS sequence"/>
</dbReference>
<evidence type="ECO:0000313" key="6">
    <source>
        <dbReference type="Proteomes" id="UP000524535"/>
    </source>
</evidence>
<protein>
    <submittedName>
        <fullName evidence="2">Uncharacterized protein</fullName>
    </submittedName>
</protein>
<proteinExistence type="predicted"/>
<keyword evidence="1" id="KW-0812">Transmembrane</keyword>
<comment type="caution">
    <text evidence="2">The sequence shown here is derived from an EMBL/GenBank/DDBJ whole genome shotgun (WGS) entry which is preliminary data.</text>
</comment>
<dbReference type="Proteomes" id="UP000520770">
    <property type="component" value="Unassembled WGS sequence"/>
</dbReference>
<evidence type="ECO:0000256" key="1">
    <source>
        <dbReference type="SAM" id="Phobius"/>
    </source>
</evidence>
<feature type="transmembrane region" description="Helical" evidence="1">
    <location>
        <begin position="6"/>
        <end position="22"/>
    </location>
</feature>
<keyword evidence="1" id="KW-1133">Transmembrane helix</keyword>
<organism evidence="2 5">
    <name type="scientific">Aliirhizobium cellulosilyticum</name>
    <dbReference type="NCBI Taxonomy" id="393664"/>
    <lineage>
        <taxon>Bacteria</taxon>
        <taxon>Pseudomonadati</taxon>
        <taxon>Pseudomonadota</taxon>
        <taxon>Alphaproteobacteria</taxon>
        <taxon>Hyphomicrobiales</taxon>
        <taxon>Rhizobiaceae</taxon>
        <taxon>Aliirhizobium</taxon>
    </lineage>
</organism>